<dbReference type="SUPFAM" id="SSF81383">
    <property type="entry name" value="F-box domain"/>
    <property type="match status" value="1"/>
</dbReference>
<dbReference type="Proteomes" id="UP000383932">
    <property type="component" value="Unassembled WGS sequence"/>
</dbReference>
<dbReference type="CDD" id="cd09917">
    <property type="entry name" value="F-box_SF"/>
    <property type="match status" value="1"/>
</dbReference>
<dbReference type="SUPFAM" id="SSF52047">
    <property type="entry name" value="RNI-like"/>
    <property type="match status" value="1"/>
</dbReference>
<dbReference type="OrthoDB" id="3162794at2759"/>
<dbReference type="PROSITE" id="PS50181">
    <property type="entry name" value="FBOX"/>
    <property type="match status" value="1"/>
</dbReference>
<gene>
    <name evidence="2" type="ORF">CTheo_3891</name>
</gene>
<dbReference type="InterPro" id="IPR001810">
    <property type="entry name" value="F-box_dom"/>
</dbReference>
<dbReference type="Gene3D" id="3.80.10.10">
    <property type="entry name" value="Ribonuclease Inhibitor"/>
    <property type="match status" value="1"/>
</dbReference>
<dbReference type="InterPro" id="IPR032675">
    <property type="entry name" value="LRR_dom_sf"/>
</dbReference>
<sequence length="599" mass="68378">MPTFAFRSKFPSEILSRVFEYLDVEHLRSTSLVSHRWYQITFSHLNRSMTIWRARHLQRLIHRLELESSGRHRAPQFSICLRSLHIDISEMGRKSEEAFAFYTLMPRFKAVMPKLIRLQHLDWDDTRFGDYDPEFDQYPFKAFRDFCPNFRMFTRQRYVLNDFRGAEVSAEQVFVFKKMTHLDVACGVNIIEEAPDFTCILPPPRALSKMIENSPDLVELGLSLHSNIFDVLCGLKNPLSKLRKLKLSGPVARLPLRSDSDFVHPLSSFFEAHPHIETVELRFEPEDRRAFNEHIRVGMQLYPEIAAEPPSSLKHFVGPSTLCTGVLTSRVAAQLESLTVINPFKADSKSNPEPFIESVDTMAQMAWSLPRLTELTFEAKSFTSAYASNHASLEKILRAAPGLAKLNISCFRIKQANLLQLLAHVPLLEELSIRNPASRIHSASQNNEQSDVFHNLLVGLKQTLPKLQRIRVFGLVHTNPAKTTIIDWVDAKGRLRFILVTKGDCAPGFYFHEEGDEKVIPIPIGVWARINDLYNMYGGRELEAPCLDIDESDPEDPDSENLPCFCGIIPGIKNHRRLTDKVHLVKSDGTKSRGQCIIC</sequence>
<dbReference type="AlphaFoldDB" id="A0A5N5QME8"/>
<proteinExistence type="predicted"/>
<evidence type="ECO:0000313" key="3">
    <source>
        <dbReference type="Proteomes" id="UP000383932"/>
    </source>
</evidence>
<evidence type="ECO:0000313" key="2">
    <source>
        <dbReference type="EMBL" id="KAB5592691.1"/>
    </source>
</evidence>
<dbReference type="EMBL" id="SSOP01000057">
    <property type="protein sequence ID" value="KAB5592691.1"/>
    <property type="molecule type" value="Genomic_DNA"/>
</dbReference>
<dbReference type="SMART" id="SM00256">
    <property type="entry name" value="FBOX"/>
    <property type="match status" value="1"/>
</dbReference>
<keyword evidence="3" id="KW-1185">Reference proteome</keyword>
<accession>A0A5N5QME8</accession>
<name>A0A5N5QME8_9AGAM</name>
<dbReference type="InterPro" id="IPR036047">
    <property type="entry name" value="F-box-like_dom_sf"/>
</dbReference>
<dbReference type="Pfam" id="PF12937">
    <property type="entry name" value="F-box-like"/>
    <property type="match status" value="1"/>
</dbReference>
<feature type="domain" description="F-box" evidence="1">
    <location>
        <begin position="4"/>
        <end position="55"/>
    </location>
</feature>
<organism evidence="2 3">
    <name type="scientific">Ceratobasidium theobromae</name>
    <dbReference type="NCBI Taxonomy" id="1582974"/>
    <lineage>
        <taxon>Eukaryota</taxon>
        <taxon>Fungi</taxon>
        <taxon>Dikarya</taxon>
        <taxon>Basidiomycota</taxon>
        <taxon>Agaricomycotina</taxon>
        <taxon>Agaricomycetes</taxon>
        <taxon>Cantharellales</taxon>
        <taxon>Ceratobasidiaceae</taxon>
        <taxon>Ceratobasidium</taxon>
    </lineage>
</organism>
<comment type="caution">
    <text evidence="2">The sequence shown here is derived from an EMBL/GenBank/DDBJ whole genome shotgun (WGS) entry which is preliminary data.</text>
</comment>
<dbReference type="Gene3D" id="1.20.1280.50">
    <property type="match status" value="1"/>
</dbReference>
<reference evidence="2 3" key="1">
    <citation type="journal article" date="2019" name="Fungal Biol. Biotechnol.">
        <title>Draft genome sequence of fastidious pathogen Ceratobasidium theobromae, which causes vascular-streak dieback in Theobroma cacao.</title>
        <authorList>
            <person name="Ali S.S."/>
            <person name="Asman A."/>
            <person name="Shao J."/>
            <person name="Firmansyah A.P."/>
            <person name="Susilo A.W."/>
            <person name="Rosmana A."/>
            <person name="McMahon P."/>
            <person name="Junaid M."/>
            <person name="Guest D."/>
            <person name="Kheng T.Y."/>
            <person name="Meinhardt L.W."/>
            <person name="Bailey B.A."/>
        </authorList>
    </citation>
    <scope>NUCLEOTIDE SEQUENCE [LARGE SCALE GENOMIC DNA]</scope>
    <source>
        <strain evidence="2 3">CT2</strain>
    </source>
</reference>
<evidence type="ECO:0000259" key="1">
    <source>
        <dbReference type="PROSITE" id="PS50181"/>
    </source>
</evidence>
<protein>
    <submittedName>
        <fullName evidence="2">F-box-like domain containing protein</fullName>
    </submittedName>
</protein>